<evidence type="ECO:0000256" key="1">
    <source>
        <dbReference type="ARBA" id="ARBA00000085"/>
    </source>
</evidence>
<dbReference type="EC" id="2.7.13.3" evidence="2"/>
<dbReference type="InterPro" id="IPR005467">
    <property type="entry name" value="His_kinase_dom"/>
</dbReference>
<dbReference type="InterPro" id="IPR004358">
    <property type="entry name" value="Sig_transdc_His_kin-like_C"/>
</dbReference>
<protein>
    <recommendedName>
        <fullName evidence="2">histidine kinase</fullName>
        <ecNumber evidence="2">2.7.13.3</ecNumber>
    </recommendedName>
</protein>
<dbReference type="Pfam" id="PF02518">
    <property type="entry name" value="HATPase_c"/>
    <property type="match status" value="1"/>
</dbReference>
<dbReference type="PANTHER" id="PTHR42878">
    <property type="entry name" value="TWO-COMPONENT HISTIDINE KINASE"/>
    <property type="match status" value="1"/>
</dbReference>
<dbReference type="PROSITE" id="PS50109">
    <property type="entry name" value="HIS_KIN"/>
    <property type="match status" value="1"/>
</dbReference>
<keyword evidence="5 10" id="KW-0418">Kinase</keyword>
<evidence type="ECO:0000256" key="7">
    <source>
        <dbReference type="ARBA" id="ARBA00023012"/>
    </source>
</evidence>
<dbReference type="Gene3D" id="1.10.287.130">
    <property type="match status" value="1"/>
</dbReference>
<evidence type="ECO:0000256" key="2">
    <source>
        <dbReference type="ARBA" id="ARBA00012438"/>
    </source>
</evidence>
<dbReference type="InterPro" id="IPR003594">
    <property type="entry name" value="HATPase_dom"/>
</dbReference>
<keyword evidence="8" id="KW-0812">Transmembrane</keyword>
<reference evidence="10 11" key="1">
    <citation type="submission" date="2022-01" db="EMBL/GenBank/DDBJ databases">
        <title>Labilibaculum sp. nov, a marine bacterium isolated from Antarctica.</title>
        <authorList>
            <person name="Dai W."/>
        </authorList>
    </citation>
    <scope>NUCLEOTIDE SEQUENCE [LARGE SCALE GENOMIC DNA]</scope>
    <source>
        <strain evidence="10 11">DW002</strain>
    </source>
</reference>
<dbReference type="Gene3D" id="3.30.565.10">
    <property type="entry name" value="Histidine kinase-like ATPase, C-terminal domain"/>
    <property type="match status" value="1"/>
</dbReference>
<accession>A0ABT5VXZ9</accession>
<dbReference type="CDD" id="cd00075">
    <property type="entry name" value="HATPase"/>
    <property type="match status" value="1"/>
</dbReference>
<comment type="catalytic activity">
    <reaction evidence="1">
        <text>ATP + protein L-histidine = ADP + protein N-phospho-L-histidine.</text>
        <dbReference type="EC" id="2.7.13.3"/>
    </reaction>
</comment>
<dbReference type="InterPro" id="IPR036890">
    <property type="entry name" value="HATPase_C_sf"/>
</dbReference>
<evidence type="ECO:0000256" key="6">
    <source>
        <dbReference type="ARBA" id="ARBA00022840"/>
    </source>
</evidence>
<keyword evidence="4" id="KW-0547">Nucleotide-binding</keyword>
<dbReference type="InterPro" id="IPR050351">
    <property type="entry name" value="BphY/WalK/GraS-like"/>
</dbReference>
<dbReference type="InterPro" id="IPR007487">
    <property type="entry name" value="ABC_transpt-TYRBP-like"/>
</dbReference>
<dbReference type="Proteomes" id="UP001528920">
    <property type="component" value="Unassembled WGS sequence"/>
</dbReference>
<evidence type="ECO:0000256" key="5">
    <source>
        <dbReference type="ARBA" id="ARBA00022777"/>
    </source>
</evidence>
<evidence type="ECO:0000259" key="9">
    <source>
        <dbReference type="PROSITE" id="PS50109"/>
    </source>
</evidence>
<dbReference type="RefSeq" id="WP_275111623.1">
    <property type="nucleotide sequence ID" value="NZ_JAKJSC010000009.1"/>
</dbReference>
<dbReference type="GO" id="GO:0016301">
    <property type="term" value="F:kinase activity"/>
    <property type="evidence" value="ECO:0007669"/>
    <property type="project" value="UniProtKB-KW"/>
</dbReference>
<organism evidence="10 11">
    <name type="scientific">Paralabilibaculum antarcticum</name>
    <dbReference type="NCBI Taxonomy" id="2912572"/>
    <lineage>
        <taxon>Bacteria</taxon>
        <taxon>Pseudomonadati</taxon>
        <taxon>Bacteroidota</taxon>
        <taxon>Bacteroidia</taxon>
        <taxon>Marinilabiliales</taxon>
        <taxon>Marinifilaceae</taxon>
        <taxon>Paralabilibaculum</taxon>
    </lineage>
</organism>
<evidence type="ECO:0000313" key="11">
    <source>
        <dbReference type="Proteomes" id="UP001528920"/>
    </source>
</evidence>
<keyword evidence="3" id="KW-0808">Transferase</keyword>
<dbReference type="SUPFAM" id="SSF47384">
    <property type="entry name" value="Homodimeric domain of signal transducing histidine kinase"/>
    <property type="match status" value="1"/>
</dbReference>
<evidence type="ECO:0000256" key="4">
    <source>
        <dbReference type="ARBA" id="ARBA00022741"/>
    </source>
</evidence>
<gene>
    <name evidence="10" type="ORF">L3049_20050</name>
</gene>
<proteinExistence type="predicted"/>
<keyword evidence="11" id="KW-1185">Reference proteome</keyword>
<feature type="domain" description="Histidine kinase" evidence="9">
    <location>
        <begin position="406"/>
        <end position="622"/>
    </location>
</feature>
<keyword evidence="6" id="KW-0067">ATP-binding</keyword>
<dbReference type="EMBL" id="JAKJSC010000009">
    <property type="protein sequence ID" value="MDE5420292.1"/>
    <property type="molecule type" value="Genomic_DNA"/>
</dbReference>
<dbReference type="Gene3D" id="3.40.50.2300">
    <property type="match status" value="2"/>
</dbReference>
<keyword evidence="7" id="KW-0902">Two-component regulatory system</keyword>
<dbReference type="SMART" id="SM00387">
    <property type="entry name" value="HATPase_c"/>
    <property type="match status" value="1"/>
</dbReference>
<keyword evidence="8" id="KW-0472">Membrane</keyword>
<name>A0ABT5VXZ9_9BACT</name>
<dbReference type="PANTHER" id="PTHR42878:SF7">
    <property type="entry name" value="SENSOR HISTIDINE KINASE GLRK"/>
    <property type="match status" value="1"/>
</dbReference>
<keyword evidence="8" id="KW-1133">Transmembrane helix</keyword>
<evidence type="ECO:0000256" key="8">
    <source>
        <dbReference type="SAM" id="Phobius"/>
    </source>
</evidence>
<comment type="caution">
    <text evidence="10">The sequence shown here is derived from an EMBL/GenBank/DDBJ whole genome shotgun (WGS) entry which is preliminary data.</text>
</comment>
<sequence length="627" mass="72192">MPKLSYLLFVYFILSIPNNTFSTKLFAQEQNNSEQNVLVLHSYHQGLAWTDSITSGIRAVFKDRPDINLIFEYLDTKRNYNEEYFTALQNIYKVKAKQIPFQAIITSDNAAFTFMKDHGSKFYPDIPVIYCGVNDLDRNILKDYPNFFGYGEKADHHGTLSSIKKIFPERKNIFIINDNTITGKAIQRELDEIIEEFEDVNFESISEFTMESLQQTIRNLDDSYVIYLLVVNRDKNGNFISYQKGITQIKEVAHVPIFGSWDFYLNKGLFGGKITRGYEQGSRAATLALKLMQESFTNDIPQFNYLPSTYVFDHNELIKFDISINQLPENSIILNEPKDLSLLIKISLISIIILILVVLSLIIWLKIKQKRAIVLQNLVLEKTSKLNETNQELEKVIQNKDKFFSILAHDLRGSIGVILNLSSFINNEEIEISEEEKNEFNRDIFHVVTRTSTLLEDLFYWGTNQIKGGPELDYSQFDINEVLQEISKTFKINLSNVSFEIDDSSELKINSDLNICKFIFRNIIQNAIKYSNKGGCVWIRSYTKENKFYIEVKDQGIGMSKEIIESIYQKNPIRIEGLSGQKTTGLGLPTVLDYLDILEGELLIKSESGKGSTFTIVLRSHEELEQV</sequence>
<dbReference type="SUPFAM" id="SSF55874">
    <property type="entry name" value="ATPase domain of HSP90 chaperone/DNA topoisomerase II/histidine kinase"/>
    <property type="match status" value="1"/>
</dbReference>
<evidence type="ECO:0000313" key="10">
    <source>
        <dbReference type="EMBL" id="MDE5420292.1"/>
    </source>
</evidence>
<dbReference type="Pfam" id="PF04392">
    <property type="entry name" value="ABC_sub_bind"/>
    <property type="match status" value="1"/>
</dbReference>
<feature type="transmembrane region" description="Helical" evidence="8">
    <location>
        <begin position="342"/>
        <end position="365"/>
    </location>
</feature>
<evidence type="ECO:0000256" key="3">
    <source>
        <dbReference type="ARBA" id="ARBA00022679"/>
    </source>
</evidence>
<dbReference type="InterPro" id="IPR036097">
    <property type="entry name" value="HisK_dim/P_sf"/>
</dbReference>
<dbReference type="PRINTS" id="PR00344">
    <property type="entry name" value="BCTRLSENSOR"/>
</dbReference>